<feature type="transmembrane region" description="Helical" evidence="6">
    <location>
        <begin position="615"/>
        <end position="635"/>
    </location>
</feature>
<reference evidence="8" key="1">
    <citation type="submission" date="2017-12" db="EMBL/GenBank/DDBJ databases">
        <authorList>
            <person name="Thomas-White K."/>
            <person name="Wolfe A.J."/>
        </authorList>
    </citation>
    <scope>NUCLEOTIDE SEQUENCE</scope>
    <source>
        <strain evidence="8">UMB0763</strain>
    </source>
</reference>
<reference evidence="8" key="2">
    <citation type="submission" date="2023-10" db="EMBL/GenBank/DDBJ databases">
        <authorList>
            <person name="Choi B."/>
        </authorList>
    </citation>
    <scope>NUCLEOTIDE SEQUENCE</scope>
    <source>
        <strain evidence="8">UMB0763</strain>
    </source>
</reference>
<feature type="transmembrane region" description="Helical" evidence="6">
    <location>
        <begin position="294"/>
        <end position="314"/>
    </location>
</feature>
<feature type="transmembrane region" description="Helical" evidence="6">
    <location>
        <begin position="391"/>
        <end position="409"/>
    </location>
</feature>
<evidence type="ECO:0000313" key="8">
    <source>
        <dbReference type="EMBL" id="WOT01904.1"/>
    </source>
</evidence>
<feature type="transmembrane region" description="Helical" evidence="6">
    <location>
        <begin position="357"/>
        <end position="379"/>
    </location>
</feature>
<gene>
    <name evidence="8" type="ORF">CYJ47_11730</name>
</gene>
<feature type="domain" description="ABC3 transporter permease C-terminal" evidence="7">
    <location>
        <begin position="209"/>
        <end position="315"/>
    </location>
</feature>
<feature type="transmembrane region" description="Helical" evidence="6">
    <location>
        <begin position="25"/>
        <end position="49"/>
    </location>
</feature>
<feature type="transmembrane region" description="Helical" evidence="6">
    <location>
        <begin position="257"/>
        <end position="282"/>
    </location>
</feature>
<evidence type="ECO:0000256" key="6">
    <source>
        <dbReference type="SAM" id="Phobius"/>
    </source>
</evidence>
<protein>
    <submittedName>
        <fullName evidence="8">ABC transporter permease</fullName>
    </submittedName>
</protein>
<dbReference type="Pfam" id="PF02687">
    <property type="entry name" value="FtsX"/>
    <property type="match status" value="1"/>
</dbReference>
<accession>A0AAF0YRA1</accession>
<evidence type="ECO:0000259" key="7">
    <source>
        <dbReference type="Pfam" id="PF02687"/>
    </source>
</evidence>
<feature type="transmembrane region" description="Helical" evidence="6">
    <location>
        <begin position="656"/>
        <end position="682"/>
    </location>
</feature>
<feature type="transmembrane region" description="Helical" evidence="6">
    <location>
        <begin position="206"/>
        <end position="228"/>
    </location>
</feature>
<comment type="subcellular location">
    <subcellularLocation>
        <location evidence="1">Cell membrane</location>
        <topology evidence="1">Multi-pass membrane protein</topology>
    </subcellularLocation>
</comment>
<organism evidence="8 9">
    <name type="scientific">Corynebacterium pyruviciproducens</name>
    <dbReference type="NCBI Taxonomy" id="598660"/>
    <lineage>
        <taxon>Bacteria</taxon>
        <taxon>Bacillati</taxon>
        <taxon>Actinomycetota</taxon>
        <taxon>Actinomycetes</taxon>
        <taxon>Mycobacteriales</taxon>
        <taxon>Corynebacteriaceae</taxon>
        <taxon>Corynebacterium</taxon>
    </lineage>
</organism>
<evidence type="ECO:0000256" key="3">
    <source>
        <dbReference type="ARBA" id="ARBA00022692"/>
    </source>
</evidence>
<dbReference type="KEGG" id="cpyr:CYJ47_11730"/>
<evidence type="ECO:0000313" key="9">
    <source>
        <dbReference type="Proteomes" id="UP000234560"/>
    </source>
</evidence>
<dbReference type="GO" id="GO:0005886">
    <property type="term" value="C:plasma membrane"/>
    <property type="evidence" value="ECO:0007669"/>
    <property type="project" value="UniProtKB-SubCell"/>
</dbReference>
<name>A0AAF0YRA1_9CORY</name>
<dbReference type="AlphaFoldDB" id="A0AAF0YRA1"/>
<dbReference type="InterPro" id="IPR003838">
    <property type="entry name" value="ABC3_permease_C"/>
</dbReference>
<proteinExistence type="predicted"/>
<evidence type="ECO:0000256" key="2">
    <source>
        <dbReference type="ARBA" id="ARBA00022475"/>
    </source>
</evidence>
<keyword evidence="2" id="KW-1003">Cell membrane</keyword>
<keyword evidence="5 6" id="KW-0472">Membrane</keyword>
<evidence type="ECO:0000256" key="5">
    <source>
        <dbReference type="ARBA" id="ARBA00023136"/>
    </source>
</evidence>
<feature type="transmembrane region" description="Helical" evidence="6">
    <location>
        <begin position="688"/>
        <end position="708"/>
    </location>
</feature>
<dbReference type="EMBL" id="CP136958">
    <property type="protein sequence ID" value="WOT01904.1"/>
    <property type="molecule type" value="Genomic_DNA"/>
</dbReference>
<dbReference type="Proteomes" id="UP000234560">
    <property type="component" value="Chromosome"/>
</dbReference>
<dbReference type="RefSeq" id="WP_101678549.1">
    <property type="nucleotide sequence ID" value="NZ_CP136958.1"/>
</dbReference>
<keyword evidence="3 6" id="KW-0812">Transmembrane</keyword>
<evidence type="ECO:0000256" key="4">
    <source>
        <dbReference type="ARBA" id="ARBA00022989"/>
    </source>
</evidence>
<keyword evidence="4 6" id="KW-1133">Transmembrane helix</keyword>
<evidence type="ECO:0000256" key="1">
    <source>
        <dbReference type="ARBA" id="ARBA00004651"/>
    </source>
</evidence>
<sequence length="719" mass="76396">MGKSTLTGYTAHLAWKDLTSHPVRFVISILLFALPLFAAASIGTLTYAVDKYPTTFSLAGIPQSSLMESNADESAIEFDSTSATMTIDGVATQFALATIAPDQNTDTLVTQRIAPALASDTTPALPGEGEILLPRTIAEVAHLAPGDSVTFDTVGDDETPRTFTVTGVLNGTTALTTGLVTDPVYWLSWDNDGLITSSIVISTDLIPAYLLFILLAAGLTTPVFALGFRRMRRTLGTLAVNGAESCHLQAIAVWEGFFTSALGAVTGTVLGLATAAVVLASTGSLGGFSITLDALSVFTLAVILAGLLSAWLPVRAKVTPAHWLTSDDLHIRRPRWYLVLGPLLLLLSLASENFLFVGIGILLSGPAALVLVQYLPLPYAAKLATRLTPRAGLATGAIGTLLFISMFGFRISYVTEDDYDDAYISGVVRVSTDIQSDDARLLGPQAHAILQRAHPRQEADLYSAHTSAYGSCSWLPVDVCSRYLVAEPTVLTMLSLTDEELRLATDATAQGHAVEFVSSHPADQSDAPQEDPIPGLVVERVPTNQRLDGIFIPLDTARELGLKLQYEGAMGTVGDAFSPWQAARFRSASDYKAGFYANAIGADSTVLPFFTVPVLFGWGTTFAAVLLLVIIASSYTRHSRELMVSVGAAPSFLRRLGMYQGFMVTAVAALLATVGLGMFLFVDDVRPTGWIFLVGAPGVGALTGWLASRKTAPALSRRP</sequence>